<dbReference type="InterPro" id="IPR001320">
    <property type="entry name" value="Iontro_rcpt_C"/>
</dbReference>
<evidence type="ECO:0000256" key="11">
    <source>
        <dbReference type="SAM" id="Phobius"/>
    </source>
</evidence>
<dbReference type="SMART" id="SM00079">
    <property type="entry name" value="PBPe"/>
    <property type="match status" value="1"/>
</dbReference>
<feature type="domain" description="Ionotropic glutamate receptor C-terminal" evidence="12">
    <location>
        <begin position="58"/>
        <end position="212"/>
    </location>
</feature>
<keyword evidence="14" id="KW-1185">Reference proteome</keyword>
<organism evidence="13 14">
    <name type="scientific">Rehmannia glutinosa</name>
    <name type="common">Chinese foxglove</name>
    <dbReference type="NCBI Taxonomy" id="99300"/>
    <lineage>
        <taxon>Eukaryota</taxon>
        <taxon>Viridiplantae</taxon>
        <taxon>Streptophyta</taxon>
        <taxon>Embryophyta</taxon>
        <taxon>Tracheophyta</taxon>
        <taxon>Spermatophyta</taxon>
        <taxon>Magnoliopsida</taxon>
        <taxon>eudicotyledons</taxon>
        <taxon>Gunneridae</taxon>
        <taxon>Pentapetalae</taxon>
        <taxon>asterids</taxon>
        <taxon>lamiids</taxon>
        <taxon>Lamiales</taxon>
        <taxon>Orobanchaceae</taxon>
        <taxon>Rehmannieae</taxon>
        <taxon>Rehmannia</taxon>
    </lineage>
</organism>
<evidence type="ECO:0000313" key="13">
    <source>
        <dbReference type="EMBL" id="KAK6158773.1"/>
    </source>
</evidence>
<sequence>MVGPGARGIGYWTEKNGIVEELNFPSPKTSESKLGPIIWPGEASSPPKGWVIPTNGKKLRVGVPVKNGFTEFVRVTWNSDNSSKVEGYCVDIFEVVMASLPFCVPYEYILFETPDRDMAGTYDDLTYQVFLGNFDAVAGDVTIVANRSEYVDFTLPYTESAVAMVVPIQDDKSKNAWVFPKGCPLVPHVSRAILQVTEGPKMVEIEKKWLGNDNKCPDPDSLRTPQSLGIESFWALFAVVGFFGVAVLVIYVIKSFFFENDNNDHQVINWEGELANGIVELVRRLHNNIDQGINHANMNANE</sequence>
<dbReference type="EMBL" id="JABTTQ020000004">
    <property type="protein sequence ID" value="KAK6158773.1"/>
    <property type="molecule type" value="Genomic_DNA"/>
</dbReference>
<keyword evidence="2" id="KW-0813">Transport</keyword>
<proteinExistence type="predicted"/>
<evidence type="ECO:0000256" key="10">
    <source>
        <dbReference type="ARBA" id="ARBA00023303"/>
    </source>
</evidence>
<evidence type="ECO:0000256" key="8">
    <source>
        <dbReference type="ARBA" id="ARBA00023180"/>
    </source>
</evidence>
<reference evidence="13 14" key="1">
    <citation type="journal article" date="2021" name="Comput. Struct. Biotechnol. J.">
        <title>De novo genome assembly of the potent medicinal plant Rehmannia glutinosa using nanopore technology.</title>
        <authorList>
            <person name="Ma L."/>
            <person name="Dong C."/>
            <person name="Song C."/>
            <person name="Wang X."/>
            <person name="Zheng X."/>
            <person name="Niu Y."/>
            <person name="Chen S."/>
            <person name="Feng W."/>
        </authorList>
    </citation>
    <scope>NUCLEOTIDE SEQUENCE [LARGE SCALE GENOMIC DNA]</scope>
    <source>
        <strain evidence="13">DH-2019</strain>
    </source>
</reference>
<accession>A0ABR0XIF5</accession>
<keyword evidence="10" id="KW-0407">Ion channel</keyword>
<keyword evidence="8" id="KW-0325">Glycoprotein</keyword>
<evidence type="ECO:0000256" key="3">
    <source>
        <dbReference type="ARBA" id="ARBA00022692"/>
    </source>
</evidence>
<comment type="caution">
    <text evidence="13">The sequence shown here is derived from an EMBL/GenBank/DDBJ whole genome shotgun (WGS) entry which is preliminary data.</text>
</comment>
<dbReference type="Gene3D" id="3.40.190.10">
    <property type="entry name" value="Periplasmic binding protein-like II"/>
    <property type="match status" value="1"/>
</dbReference>
<evidence type="ECO:0000256" key="6">
    <source>
        <dbReference type="ARBA" id="ARBA00023136"/>
    </source>
</evidence>
<evidence type="ECO:0000256" key="7">
    <source>
        <dbReference type="ARBA" id="ARBA00023170"/>
    </source>
</evidence>
<feature type="transmembrane region" description="Helical" evidence="11">
    <location>
        <begin position="233"/>
        <end position="253"/>
    </location>
</feature>
<comment type="subcellular location">
    <subcellularLocation>
        <location evidence="1">Membrane</location>
        <topology evidence="1">Multi-pass membrane protein</topology>
    </subcellularLocation>
</comment>
<evidence type="ECO:0000256" key="4">
    <source>
        <dbReference type="ARBA" id="ARBA00022989"/>
    </source>
</evidence>
<dbReference type="SUPFAM" id="SSF53850">
    <property type="entry name" value="Periplasmic binding protein-like II"/>
    <property type="match status" value="1"/>
</dbReference>
<keyword evidence="4 11" id="KW-1133">Transmembrane helix</keyword>
<gene>
    <name evidence="13" type="ORF">DH2020_006087</name>
</gene>
<evidence type="ECO:0000256" key="1">
    <source>
        <dbReference type="ARBA" id="ARBA00004141"/>
    </source>
</evidence>
<protein>
    <recommendedName>
        <fullName evidence="12">Ionotropic glutamate receptor C-terminal domain-containing protein</fullName>
    </recommendedName>
</protein>
<keyword evidence="7" id="KW-0675">Receptor</keyword>
<keyword evidence="6 11" id="KW-0472">Membrane</keyword>
<keyword evidence="9" id="KW-1071">Ligand-gated ion channel</keyword>
<dbReference type="PANTHER" id="PTHR18966">
    <property type="entry name" value="IONOTROPIC GLUTAMATE RECEPTOR"/>
    <property type="match status" value="1"/>
</dbReference>
<dbReference type="Pfam" id="PF00497">
    <property type="entry name" value="SBP_bac_3"/>
    <property type="match status" value="1"/>
</dbReference>
<evidence type="ECO:0000313" key="14">
    <source>
        <dbReference type="Proteomes" id="UP001318860"/>
    </source>
</evidence>
<evidence type="ECO:0000256" key="5">
    <source>
        <dbReference type="ARBA" id="ARBA00023065"/>
    </source>
</evidence>
<evidence type="ECO:0000256" key="2">
    <source>
        <dbReference type="ARBA" id="ARBA00022448"/>
    </source>
</evidence>
<dbReference type="Gene3D" id="3.40.50.2300">
    <property type="match status" value="1"/>
</dbReference>
<keyword evidence="5" id="KW-0406">Ion transport</keyword>
<dbReference type="Proteomes" id="UP001318860">
    <property type="component" value="Unassembled WGS sequence"/>
</dbReference>
<dbReference type="InterPro" id="IPR015683">
    <property type="entry name" value="Ionotropic_Glu_rcpt"/>
</dbReference>
<name>A0ABR0XIF5_REHGL</name>
<evidence type="ECO:0000259" key="12">
    <source>
        <dbReference type="SMART" id="SM00079"/>
    </source>
</evidence>
<keyword evidence="3 11" id="KW-0812">Transmembrane</keyword>
<evidence type="ECO:0000256" key="9">
    <source>
        <dbReference type="ARBA" id="ARBA00023286"/>
    </source>
</evidence>
<dbReference type="InterPro" id="IPR001638">
    <property type="entry name" value="Solute-binding_3/MltF_N"/>
</dbReference>